<comment type="caution">
    <text evidence="2">The sequence shown here is derived from an EMBL/GenBank/DDBJ whole genome shotgun (WGS) entry which is preliminary data.</text>
</comment>
<organism evidence="2 3">
    <name type="scientific">Clostridium butyricum</name>
    <dbReference type="NCBI Taxonomy" id="1492"/>
    <lineage>
        <taxon>Bacteria</taxon>
        <taxon>Bacillati</taxon>
        <taxon>Bacillota</taxon>
        <taxon>Clostridia</taxon>
        <taxon>Eubacteriales</taxon>
        <taxon>Clostridiaceae</taxon>
        <taxon>Clostridium</taxon>
    </lineage>
</organism>
<gene>
    <name evidence="2" type="ORF">CBU02nite_26070</name>
</gene>
<evidence type="ECO:0000313" key="3">
    <source>
        <dbReference type="Proteomes" id="UP000321089"/>
    </source>
</evidence>
<reference evidence="2 3" key="1">
    <citation type="submission" date="2019-07" db="EMBL/GenBank/DDBJ databases">
        <title>Whole genome shotgun sequence of Clostridium butyricum NBRC 3858.</title>
        <authorList>
            <person name="Hosoyama A."/>
            <person name="Uohara A."/>
            <person name="Ohji S."/>
            <person name="Ichikawa N."/>
        </authorList>
    </citation>
    <scope>NUCLEOTIDE SEQUENCE [LARGE SCALE GENOMIC DNA]</scope>
    <source>
        <strain evidence="2 3">NBRC 3858</strain>
    </source>
</reference>
<evidence type="ECO:0000256" key="1">
    <source>
        <dbReference type="SAM" id="MobiDB-lite"/>
    </source>
</evidence>
<accession>A0A512TPX1</accession>
<name>A0A512TPX1_CLOBU</name>
<proteinExistence type="predicted"/>
<dbReference type="EMBL" id="BKBC01000040">
    <property type="protein sequence ID" value="GEQ22101.1"/>
    <property type="molecule type" value="Genomic_DNA"/>
</dbReference>
<sequence>MKEDIPEQVTAAKETVVLPKARTTCDDRRKRSKRNVSKKTKKAL</sequence>
<protein>
    <submittedName>
        <fullName evidence="2">Uncharacterized protein</fullName>
    </submittedName>
</protein>
<dbReference type="AlphaFoldDB" id="A0A512TPX1"/>
<evidence type="ECO:0000313" key="2">
    <source>
        <dbReference type="EMBL" id="GEQ22101.1"/>
    </source>
</evidence>
<feature type="compositionally biased region" description="Basic residues" evidence="1">
    <location>
        <begin position="30"/>
        <end position="44"/>
    </location>
</feature>
<feature type="region of interest" description="Disordered" evidence="1">
    <location>
        <begin position="1"/>
        <end position="44"/>
    </location>
</feature>
<dbReference type="Proteomes" id="UP000321089">
    <property type="component" value="Unassembled WGS sequence"/>
</dbReference>